<feature type="transmembrane region" description="Helical" evidence="10">
    <location>
        <begin position="125"/>
        <end position="147"/>
    </location>
</feature>
<keyword evidence="8 10" id="KW-0472">Membrane</keyword>
<evidence type="ECO:0000256" key="6">
    <source>
        <dbReference type="ARBA" id="ARBA00022927"/>
    </source>
</evidence>
<evidence type="ECO:0000256" key="9">
    <source>
        <dbReference type="ARBA" id="ARBA00024202"/>
    </source>
</evidence>
<name>A0A650LX24_9CLOT</name>
<evidence type="ECO:0000256" key="8">
    <source>
        <dbReference type="ARBA" id="ARBA00023136"/>
    </source>
</evidence>
<evidence type="ECO:0000313" key="15">
    <source>
        <dbReference type="Proteomes" id="UP000431451"/>
    </source>
</evidence>
<dbReference type="InterPro" id="IPR035906">
    <property type="entry name" value="MetI-like_sf"/>
</dbReference>
<dbReference type="PANTHER" id="PTHR43386">
    <property type="entry name" value="OLIGOPEPTIDE TRANSPORT SYSTEM PERMEASE PROTEIN APPC"/>
    <property type="match status" value="1"/>
</dbReference>
<dbReference type="InterPro" id="IPR025966">
    <property type="entry name" value="OppC_N"/>
</dbReference>
<evidence type="ECO:0000256" key="2">
    <source>
        <dbReference type="ARBA" id="ARBA00022448"/>
    </source>
</evidence>
<dbReference type="GO" id="GO:0015833">
    <property type="term" value="P:peptide transport"/>
    <property type="evidence" value="ECO:0007669"/>
    <property type="project" value="UniProtKB-KW"/>
</dbReference>
<dbReference type="GO" id="GO:0055085">
    <property type="term" value="P:transmembrane transport"/>
    <property type="evidence" value="ECO:0007669"/>
    <property type="project" value="InterPro"/>
</dbReference>
<keyword evidence="3" id="KW-1003">Cell membrane</keyword>
<keyword evidence="6" id="KW-0653">Protein transport</keyword>
<keyword evidence="2 10" id="KW-0813">Transport</keyword>
<dbReference type="InterPro" id="IPR050366">
    <property type="entry name" value="BP-dependent_transpt_permease"/>
</dbReference>
<dbReference type="RefSeq" id="WP_125149257.1">
    <property type="nucleotide sequence ID" value="NZ_CAKJVD010000019.1"/>
</dbReference>
<accession>A0A650LX24</accession>
<keyword evidence="5" id="KW-0571">Peptide transport</keyword>
<dbReference type="SUPFAM" id="SSF161098">
    <property type="entry name" value="MetI-like"/>
    <property type="match status" value="1"/>
</dbReference>
<feature type="transmembrane region" description="Helical" evidence="10">
    <location>
        <begin position="289"/>
        <end position="310"/>
    </location>
</feature>
<dbReference type="Proteomes" id="UP000789738">
    <property type="component" value="Unassembled WGS sequence"/>
</dbReference>
<reference evidence="12" key="2">
    <citation type="submission" date="2021-10" db="EMBL/GenBank/DDBJ databases">
        <authorList>
            <person name="Mesa V."/>
        </authorList>
    </citation>
    <scope>NUCLEOTIDE SEQUENCE</scope>
    <source>
        <strain evidence="12">CC3_PB</strain>
    </source>
</reference>
<dbReference type="EMBL" id="CAMTCP010000022">
    <property type="protein sequence ID" value="CAI3540749.1"/>
    <property type="molecule type" value="Genomic_DNA"/>
</dbReference>
<dbReference type="EMBL" id="CAKJVE010000004">
    <property type="protein sequence ID" value="CAG9710235.1"/>
    <property type="molecule type" value="Genomic_DNA"/>
</dbReference>
<feature type="domain" description="ABC transmembrane type-1" evidence="11">
    <location>
        <begin position="125"/>
        <end position="311"/>
    </location>
</feature>
<gene>
    <name evidence="14" type="primary">dppC</name>
    <name evidence="12" type="synonym">oppC</name>
    <name evidence="13" type="ORF">CNEO2_110064</name>
    <name evidence="12" type="ORF">CNEO_44663</name>
    <name evidence="14" type="ORF">CNEONATNEC25_01008</name>
</gene>
<reference evidence="14 15" key="1">
    <citation type="submission" date="2018-06" db="EMBL/GenBank/DDBJ databases">
        <authorList>
            <consortium name="IHU Genomes"/>
        </authorList>
    </citation>
    <scope>NUCLEOTIDE SEQUENCE [LARGE SCALE GENOMIC DNA]</scope>
    <source>
        <strain evidence="14 15">NEC25</strain>
    </source>
</reference>
<evidence type="ECO:0000256" key="4">
    <source>
        <dbReference type="ARBA" id="ARBA00022692"/>
    </source>
</evidence>
<dbReference type="PANTHER" id="PTHR43386:SF24">
    <property type="entry name" value="OLIGOPEPTIDE TRANSPORT SYSTEM PERMEASE PROTEIN AMID"/>
    <property type="match status" value="1"/>
</dbReference>
<dbReference type="AlphaFoldDB" id="A0A650LX24"/>
<feature type="transmembrane region" description="Helical" evidence="10">
    <location>
        <begin position="159"/>
        <end position="179"/>
    </location>
</feature>
<proteinExistence type="inferred from homology"/>
<comment type="similarity">
    <text evidence="9">Belongs to the binding-protein-dependent transport system permease family. OppBC subfamily.</text>
</comment>
<evidence type="ECO:0000313" key="12">
    <source>
        <dbReference type="EMBL" id="CAG9710235.1"/>
    </source>
</evidence>
<dbReference type="GO" id="GO:0005886">
    <property type="term" value="C:plasma membrane"/>
    <property type="evidence" value="ECO:0007669"/>
    <property type="project" value="UniProtKB-SubCell"/>
</dbReference>
<dbReference type="Proteomes" id="UP001189143">
    <property type="component" value="Unassembled WGS sequence"/>
</dbReference>
<evidence type="ECO:0000313" key="13">
    <source>
        <dbReference type="EMBL" id="CAI3540749.1"/>
    </source>
</evidence>
<reference evidence="13" key="3">
    <citation type="submission" date="2022-10" db="EMBL/GenBank/DDBJ databases">
        <authorList>
            <person name="Aires J."/>
            <person name="Mesa V."/>
        </authorList>
    </citation>
    <scope>NUCLEOTIDE SEQUENCE</scope>
    <source>
        <strain evidence="13">Clostridium neonatale JD116</strain>
    </source>
</reference>
<dbReference type="Gene3D" id="1.10.3720.10">
    <property type="entry name" value="MetI-like"/>
    <property type="match status" value="1"/>
</dbReference>
<dbReference type="Pfam" id="PF00528">
    <property type="entry name" value="BPD_transp_1"/>
    <property type="match status" value="1"/>
</dbReference>
<evidence type="ECO:0000256" key="7">
    <source>
        <dbReference type="ARBA" id="ARBA00022989"/>
    </source>
</evidence>
<evidence type="ECO:0000256" key="1">
    <source>
        <dbReference type="ARBA" id="ARBA00004651"/>
    </source>
</evidence>
<organism evidence="14 15">
    <name type="scientific">Clostridium neonatale</name>
    <dbReference type="NCBI Taxonomy" id="137838"/>
    <lineage>
        <taxon>Bacteria</taxon>
        <taxon>Bacillati</taxon>
        <taxon>Bacillota</taxon>
        <taxon>Clostridia</taxon>
        <taxon>Eubacteriales</taxon>
        <taxon>Clostridiaceae</taxon>
        <taxon>Clostridium</taxon>
    </lineage>
</organism>
<keyword evidence="4 10" id="KW-0812">Transmembrane</keyword>
<feature type="transmembrane region" description="Helical" evidence="10">
    <location>
        <begin position="53"/>
        <end position="74"/>
    </location>
</feature>
<dbReference type="PROSITE" id="PS50928">
    <property type="entry name" value="ABC_TM1"/>
    <property type="match status" value="1"/>
</dbReference>
<sequence>MSITGKMVGKFGDEIEESLFEFAEFDNTEAEKTGYSNYSYWKSTWNSFKQHKVAMFLLILVISILVFTMIQPLIPGQKSPTTIYLNEQTQMQDKNLAPSLEYWFGTNSIGQDLWARIWSGTRTSLLIGFVVGAVEAIVGIVVGALWGYVKSLEKIITEIYNVVDNIPTTIVLILMTYIFRPSIGTMIFALCLTGWLEMARFVRNQIIIIRDREYNLASRCLGTPTMRIILKNLLPYLVSVIMLRIALAIPSAIGSEVFLTYIGLGLPISIPSLGNLVNEGRMLMMTPALRYQLVFPTIVISIITISFYVIGNTFADSADPKNHK</sequence>
<dbReference type="GO" id="GO:0015031">
    <property type="term" value="P:protein transport"/>
    <property type="evidence" value="ECO:0007669"/>
    <property type="project" value="UniProtKB-KW"/>
</dbReference>
<evidence type="ECO:0000256" key="10">
    <source>
        <dbReference type="RuleBase" id="RU363032"/>
    </source>
</evidence>
<dbReference type="Proteomes" id="UP000431451">
    <property type="component" value="Unassembled WGS sequence"/>
</dbReference>
<feature type="transmembrane region" description="Helical" evidence="10">
    <location>
        <begin position="185"/>
        <end position="202"/>
    </location>
</feature>
<dbReference type="InterPro" id="IPR000515">
    <property type="entry name" value="MetI-like"/>
</dbReference>
<comment type="subcellular location">
    <subcellularLocation>
        <location evidence="1 10">Cell membrane</location>
        <topology evidence="1 10">Multi-pass membrane protein</topology>
    </subcellularLocation>
</comment>
<keyword evidence="7 10" id="KW-1133">Transmembrane helix</keyword>
<evidence type="ECO:0000256" key="3">
    <source>
        <dbReference type="ARBA" id="ARBA00022475"/>
    </source>
</evidence>
<evidence type="ECO:0000256" key="5">
    <source>
        <dbReference type="ARBA" id="ARBA00022856"/>
    </source>
</evidence>
<evidence type="ECO:0000313" key="14">
    <source>
        <dbReference type="EMBL" id="VCT83412.1"/>
    </source>
</evidence>
<protein>
    <submittedName>
        <fullName evidence="14">Dipeptide transport system permease protein DppC</fullName>
    </submittedName>
    <submittedName>
        <fullName evidence="12">Oligopeptide ABC transporter, permease component</fullName>
    </submittedName>
</protein>
<dbReference type="Pfam" id="PF12911">
    <property type="entry name" value="OppC_N"/>
    <property type="match status" value="1"/>
</dbReference>
<dbReference type="GeneID" id="68876348"/>
<dbReference type="CDD" id="cd06261">
    <property type="entry name" value="TM_PBP2"/>
    <property type="match status" value="1"/>
</dbReference>
<feature type="transmembrane region" description="Helical" evidence="10">
    <location>
        <begin position="233"/>
        <end position="253"/>
    </location>
</feature>
<dbReference type="EMBL" id="UWJD01000001">
    <property type="protein sequence ID" value="VCT83412.1"/>
    <property type="molecule type" value="Genomic_DNA"/>
</dbReference>
<evidence type="ECO:0000259" key="11">
    <source>
        <dbReference type="PROSITE" id="PS50928"/>
    </source>
</evidence>
<feature type="transmembrane region" description="Helical" evidence="10">
    <location>
        <begin position="259"/>
        <end position="277"/>
    </location>
</feature>